<name>A0A2H1EJL2_9ARCH</name>
<gene>
    <name evidence="1" type="ORF">NSIN_40206</name>
</gene>
<proteinExistence type="predicted"/>
<protein>
    <submittedName>
        <fullName evidence="1">Uncharacterized protein</fullName>
    </submittedName>
</protein>
<dbReference type="Proteomes" id="UP000232412">
    <property type="component" value="Unassembled WGS sequence"/>
</dbReference>
<organism evidence="1 2">
    <name type="scientific">Nitrosotalea sinensis</name>
    <dbReference type="NCBI Taxonomy" id="1499975"/>
    <lineage>
        <taxon>Archaea</taxon>
        <taxon>Nitrososphaerota</taxon>
        <taxon>Nitrososphaeria</taxon>
        <taxon>Nitrosotaleales</taxon>
        <taxon>Nitrosotaleaceae</taxon>
        <taxon>Nitrosotalea</taxon>
    </lineage>
</organism>
<accession>A0A2H1EJL2</accession>
<sequence length="121" mass="13806">MTDMKFTASRKAIAKIEKKKIRQDLEQMISRIEKTSTNKEGAGRHVSNLIRVVASLENTLTKKNRMSVIESIFSDAKKAELPHQWERKEGYECDKQGNCSIVNPDKICYRDTWVPGVCMSG</sequence>
<dbReference type="AlphaFoldDB" id="A0A2H1EJL2"/>
<keyword evidence="2" id="KW-1185">Reference proteome</keyword>
<evidence type="ECO:0000313" key="2">
    <source>
        <dbReference type="Proteomes" id="UP000232412"/>
    </source>
</evidence>
<evidence type="ECO:0000313" key="1">
    <source>
        <dbReference type="EMBL" id="SHO47726.1"/>
    </source>
</evidence>
<reference evidence="2" key="1">
    <citation type="submission" date="2016-12" db="EMBL/GenBank/DDBJ databases">
        <authorList>
            <person name="Herbold C."/>
        </authorList>
    </citation>
    <scope>NUCLEOTIDE SEQUENCE [LARGE SCALE GENOMIC DNA]</scope>
</reference>
<dbReference type="EMBL" id="FRFC01000005">
    <property type="protein sequence ID" value="SHO47726.1"/>
    <property type="molecule type" value="Genomic_DNA"/>
</dbReference>